<dbReference type="AlphaFoldDB" id="A0A0U5AU63"/>
<organism evidence="1 2">
    <name type="scientific">Aneurinibacillus soli</name>
    <dbReference type="NCBI Taxonomy" id="1500254"/>
    <lineage>
        <taxon>Bacteria</taxon>
        <taxon>Bacillati</taxon>
        <taxon>Bacillota</taxon>
        <taxon>Bacilli</taxon>
        <taxon>Bacillales</taxon>
        <taxon>Paenibacillaceae</taxon>
        <taxon>Aneurinibacillus group</taxon>
        <taxon>Aneurinibacillus</taxon>
    </lineage>
</organism>
<dbReference type="RefSeq" id="WP_096464507.1">
    <property type="nucleotide sequence ID" value="NZ_AP017312.1"/>
</dbReference>
<protein>
    <submittedName>
        <fullName evidence="1">Uncharacterized protein</fullName>
    </submittedName>
</protein>
<reference evidence="1 2" key="1">
    <citation type="submission" date="2015-12" db="EMBL/GenBank/DDBJ databases">
        <title>Genome sequence of Aneurinibacillus soli.</title>
        <authorList>
            <person name="Lee J.S."/>
            <person name="Lee K.C."/>
            <person name="Kim K.K."/>
            <person name="Lee B.W."/>
        </authorList>
    </citation>
    <scope>NUCLEOTIDE SEQUENCE [LARGE SCALE GENOMIC DNA]</scope>
    <source>
        <strain evidence="1 2">CB4</strain>
    </source>
</reference>
<evidence type="ECO:0000313" key="2">
    <source>
        <dbReference type="Proteomes" id="UP000217696"/>
    </source>
</evidence>
<dbReference type="OrthoDB" id="2629110at2"/>
<sequence length="80" mass="8872">MPITSLVIIGFLAVVVSTIALLIRNPFAKKVTTSKMAEKLKGTDWFQSHWKAGLFLFGINAGLFFGTGFLLLNYRFCGWG</sequence>
<proteinExistence type="predicted"/>
<gene>
    <name evidence="1" type="ORF">CB4_01459</name>
</gene>
<dbReference type="Proteomes" id="UP000217696">
    <property type="component" value="Chromosome"/>
</dbReference>
<keyword evidence="2" id="KW-1185">Reference proteome</keyword>
<accession>A0A0U5AU63</accession>
<dbReference type="EMBL" id="AP017312">
    <property type="protein sequence ID" value="BAU27290.1"/>
    <property type="molecule type" value="Genomic_DNA"/>
</dbReference>
<evidence type="ECO:0000313" key="1">
    <source>
        <dbReference type="EMBL" id="BAU27290.1"/>
    </source>
</evidence>
<name>A0A0U5AU63_9BACL</name>
<dbReference type="KEGG" id="asoc:CB4_01459"/>